<dbReference type="GO" id="GO:0008758">
    <property type="term" value="F:UDP-2,3-diacylglucosamine hydrolase activity"/>
    <property type="evidence" value="ECO:0007669"/>
    <property type="project" value="TreeGrafter"/>
</dbReference>
<dbReference type="GO" id="GO:0009245">
    <property type="term" value="P:lipid A biosynthetic process"/>
    <property type="evidence" value="ECO:0007669"/>
    <property type="project" value="TreeGrafter"/>
</dbReference>
<protein>
    <submittedName>
        <fullName evidence="2">Uncharacterized protein</fullName>
    </submittedName>
</protein>
<reference evidence="2 3" key="1">
    <citation type="submission" date="2017-08" db="EMBL/GenBank/DDBJ databases">
        <title>Reclassification of Bisgaard taxon 37 and 44.</title>
        <authorList>
            <person name="Christensen H."/>
        </authorList>
    </citation>
    <scope>NUCLEOTIDE SEQUENCE [LARGE SCALE GENOMIC DNA]</scope>
    <source>
        <strain evidence="2 3">B96_4</strain>
    </source>
</reference>
<proteinExistence type="predicted"/>
<dbReference type="Gene3D" id="3.60.21.10">
    <property type="match status" value="1"/>
</dbReference>
<dbReference type="InterPro" id="IPR029052">
    <property type="entry name" value="Metallo-depent_PP-like"/>
</dbReference>
<organism evidence="2 3">
    <name type="scientific">Psittacicella melopsittaci</name>
    <dbReference type="NCBI Taxonomy" id="2028576"/>
    <lineage>
        <taxon>Bacteria</taxon>
        <taxon>Pseudomonadati</taxon>
        <taxon>Pseudomonadota</taxon>
        <taxon>Gammaproteobacteria</taxon>
        <taxon>Pasteurellales</taxon>
        <taxon>Psittacicellaceae</taxon>
        <taxon>Psittacicella</taxon>
    </lineage>
</organism>
<comment type="caution">
    <text evidence="2">The sequence shown here is derived from an EMBL/GenBank/DDBJ whole genome shotgun (WGS) entry which is preliminary data.</text>
</comment>
<evidence type="ECO:0000313" key="2">
    <source>
        <dbReference type="EMBL" id="RIY34055.1"/>
    </source>
</evidence>
<dbReference type="OrthoDB" id="9783283at2"/>
<dbReference type="InterPro" id="IPR043461">
    <property type="entry name" value="LpxH-like"/>
</dbReference>
<sequence>MALPFVTQVERENYANLWIYNFFISDLHLQESTAELNQQFAAFIQQLLTLAQNNKRENTKRHLRLYILGDFLALGIGDFIPDWFKPYQESLQTLAQAGVEIFFMVGNRDFLLGKKFSQGIGATFLPENTIVDFSTNATGAQAYYQYLSPSLTSIVSNEQTYSKREQLCAEFKHRLQEHAPLAKTEDSLRLWLCHGDNLCLSDEAYQKYRRFIRSGLMQGVEKLIPTWLVKKIAQRISAASQRKRQEHEERQTQITATWGELSSLDMADIDLNYTHFLAQLSQANLLVYGHVHRQRILSWNLADPQVQAYASGEQKIAFGNLNQVNTPSIYTEVDDLYPIPVGKIRTFTAGIKQEPDASEQAWAKLDALSQNLLPLTRQDFYTASMADWLSEADLAHQEQLQAQAVKSWQQQAQEQVRQKVAWTQTKQSPTSIGLLVQQAYSQEQIVNTFAFAFISL</sequence>
<accession>A0A3A1Y8R4</accession>
<keyword evidence="3" id="KW-1185">Reference proteome</keyword>
<dbReference type="PANTHER" id="PTHR34990">
    <property type="entry name" value="UDP-2,3-DIACYLGLUCOSAMINE HYDROLASE-RELATED"/>
    <property type="match status" value="1"/>
</dbReference>
<gene>
    <name evidence="2" type="ORF">CJP74_00300</name>
</gene>
<evidence type="ECO:0000256" key="1">
    <source>
        <dbReference type="ARBA" id="ARBA00022801"/>
    </source>
</evidence>
<dbReference type="SUPFAM" id="SSF56300">
    <property type="entry name" value="Metallo-dependent phosphatases"/>
    <property type="match status" value="1"/>
</dbReference>
<dbReference type="AlphaFoldDB" id="A0A3A1Y8R4"/>
<keyword evidence="1" id="KW-0378">Hydrolase</keyword>
<dbReference type="GO" id="GO:0016020">
    <property type="term" value="C:membrane"/>
    <property type="evidence" value="ECO:0007669"/>
    <property type="project" value="GOC"/>
</dbReference>
<dbReference type="RefSeq" id="WP_119496279.1">
    <property type="nucleotide sequence ID" value="NZ_NRJH01000003.1"/>
</dbReference>
<dbReference type="EMBL" id="NRJH01000003">
    <property type="protein sequence ID" value="RIY34055.1"/>
    <property type="molecule type" value="Genomic_DNA"/>
</dbReference>
<dbReference type="Proteomes" id="UP000266258">
    <property type="component" value="Unassembled WGS sequence"/>
</dbReference>
<dbReference type="PANTHER" id="PTHR34990:SF1">
    <property type="entry name" value="UDP-2,3-DIACYLGLUCOSAMINE HYDROLASE"/>
    <property type="match status" value="1"/>
</dbReference>
<name>A0A3A1Y8R4_9GAMM</name>
<evidence type="ECO:0000313" key="3">
    <source>
        <dbReference type="Proteomes" id="UP000266258"/>
    </source>
</evidence>